<dbReference type="InterPro" id="IPR005747">
    <property type="entry name" value="MutS2"/>
</dbReference>
<dbReference type="GO" id="GO:0140664">
    <property type="term" value="F:ATP-dependent DNA damage sensor activity"/>
    <property type="evidence" value="ECO:0007669"/>
    <property type="project" value="InterPro"/>
</dbReference>
<dbReference type="InterPro" id="IPR027417">
    <property type="entry name" value="P-loop_NTPase"/>
</dbReference>
<dbReference type="EC" id="3.1.-.-" evidence="7"/>
<evidence type="ECO:0000313" key="11">
    <source>
        <dbReference type="Proteomes" id="UP000242592"/>
    </source>
</evidence>
<keyword evidence="6 7" id="KW-0238">DNA-binding</keyword>
<dbReference type="Proteomes" id="UP000242592">
    <property type="component" value="Unassembled WGS sequence"/>
</dbReference>
<dbReference type="HAMAP" id="MF_00092">
    <property type="entry name" value="MutS2"/>
    <property type="match status" value="1"/>
</dbReference>
<evidence type="ECO:0000256" key="8">
    <source>
        <dbReference type="SAM" id="Coils"/>
    </source>
</evidence>
<dbReference type="InterPro" id="IPR007696">
    <property type="entry name" value="DNA_mismatch_repair_MutS_core"/>
</dbReference>
<dbReference type="GO" id="GO:0043023">
    <property type="term" value="F:ribosomal large subunit binding"/>
    <property type="evidence" value="ECO:0007669"/>
    <property type="project" value="UniProtKB-UniRule"/>
</dbReference>
<dbReference type="InterPro" id="IPR045076">
    <property type="entry name" value="MutS"/>
</dbReference>
<keyword evidence="1 7" id="KW-0699">rRNA-binding</keyword>
<keyword evidence="7" id="KW-0540">Nuclease</keyword>
<dbReference type="SMART" id="SM00534">
    <property type="entry name" value="MUTSac"/>
    <property type="match status" value="1"/>
</dbReference>
<gene>
    <name evidence="7" type="primary">mutS2</name>
    <name evidence="7" type="synonym">rqcU</name>
    <name evidence="10" type="ORF">SAMN02745199_0879</name>
</gene>
<evidence type="ECO:0000259" key="9">
    <source>
        <dbReference type="PROSITE" id="PS50828"/>
    </source>
</evidence>
<dbReference type="SUPFAM" id="SSF52540">
    <property type="entry name" value="P-loop containing nucleoside triphosphate hydrolases"/>
    <property type="match status" value="1"/>
</dbReference>
<keyword evidence="2 7" id="KW-0547">Nucleotide-binding</keyword>
<evidence type="ECO:0000256" key="6">
    <source>
        <dbReference type="ARBA" id="ARBA00023125"/>
    </source>
</evidence>
<feature type="binding site" evidence="7">
    <location>
        <begin position="321"/>
        <end position="328"/>
    </location>
    <ligand>
        <name>ATP</name>
        <dbReference type="ChEBI" id="CHEBI:30616"/>
    </ligand>
</feature>
<dbReference type="Gene3D" id="3.30.1370.110">
    <property type="match status" value="1"/>
</dbReference>
<dbReference type="InterPro" id="IPR036063">
    <property type="entry name" value="Smr_dom_sf"/>
</dbReference>
<feature type="domain" description="Smr" evidence="9">
    <location>
        <begin position="688"/>
        <end position="762"/>
    </location>
</feature>
<dbReference type="GO" id="GO:0004519">
    <property type="term" value="F:endonuclease activity"/>
    <property type="evidence" value="ECO:0007669"/>
    <property type="project" value="UniProtKB-UniRule"/>
</dbReference>
<dbReference type="PANTHER" id="PTHR48466:SF2">
    <property type="entry name" value="OS10G0509000 PROTEIN"/>
    <property type="match status" value="1"/>
</dbReference>
<dbReference type="RefSeq" id="WP_073072655.1">
    <property type="nucleotide sequence ID" value="NZ_FQXN01000003.1"/>
</dbReference>
<dbReference type="PROSITE" id="PS50828">
    <property type="entry name" value="SMR"/>
    <property type="match status" value="1"/>
</dbReference>
<dbReference type="SMART" id="SM00463">
    <property type="entry name" value="SMR"/>
    <property type="match status" value="1"/>
</dbReference>
<dbReference type="EMBL" id="FQXN01000003">
    <property type="protein sequence ID" value="SHH37989.1"/>
    <property type="molecule type" value="Genomic_DNA"/>
</dbReference>
<dbReference type="SMART" id="SM00533">
    <property type="entry name" value="MUTSd"/>
    <property type="match status" value="1"/>
</dbReference>
<comment type="function">
    <text evidence="7">Acts as a ribosome collision sensor, splitting the ribosome into its 2 subunits. Detects stalled/collided 70S ribosomes which it binds and splits by an ATP-hydrolysis driven conformational change. Acts upstream of the ribosome quality control system (RQC), a ribosome-associated complex that mediates the extraction of incompletely synthesized nascent chains from stalled ribosomes and their subsequent degradation. Probably generates substrates for RQC.</text>
</comment>
<dbReference type="SUPFAM" id="SSF48334">
    <property type="entry name" value="DNA repair protein MutS, domain III"/>
    <property type="match status" value="1"/>
</dbReference>
<evidence type="ECO:0000256" key="7">
    <source>
        <dbReference type="HAMAP-Rule" id="MF_00092"/>
    </source>
</evidence>
<dbReference type="NCBIfam" id="TIGR01069">
    <property type="entry name" value="mutS2"/>
    <property type="match status" value="1"/>
</dbReference>
<protein>
    <recommendedName>
        <fullName evidence="7">Endonuclease MutS2</fullName>
        <ecNumber evidence="7">3.1.-.-</ecNumber>
    </recommendedName>
    <alternativeName>
        <fullName evidence="7">Ribosome-associated protein quality control-upstream factor</fullName>
        <shortName evidence="7">RQC-upstream factor</shortName>
        <shortName evidence="7">RqcU</shortName>
        <ecNumber evidence="7">3.6.4.-</ecNumber>
    </alternativeName>
</protein>
<evidence type="ECO:0000313" key="10">
    <source>
        <dbReference type="EMBL" id="SHH37989.1"/>
    </source>
</evidence>
<comment type="similarity">
    <text evidence="7">Belongs to the DNA mismatch repair MutS family. MutS2 subfamily.</text>
</comment>
<evidence type="ECO:0000256" key="1">
    <source>
        <dbReference type="ARBA" id="ARBA00022730"/>
    </source>
</evidence>
<dbReference type="GO" id="GO:0072344">
    <property type="term" value="P:rescue of stalled ribosome"/>
    <property type="evidence" value="ECO:0007669"/>
    <property type="project" value="UniProtKB-UniRule"/>
</dbReference>
<keyword evidence="4 7" id="KW-0067">ATP-binding</keyword>
<dbReference type="GO" id="GO:0005524">
    <property type="term" value="F:ATP binding"/>
    <property type="evidence" value="ECO:0007669"/>
    <property type="project" value="UniProtKB-UniRule"/>
</dbReference>
<sequence>MEIVKYIDWELIFEEFKKLTFSNYGKEHLETLVNVKPNDLEYDYLQEILEILVSFGLPSFPKIFDIRPILEKIKNNSILNVDEIYQLRNFFLTVEDIKKNFKSTRYKFSFYISNLSNYSLLLNEIDRIFDENGKIKDSASTTLLNIRKNIKNLHLEIRKKIDSFATKNSNYLQDQIYTIRNDRYVFLLKSNARSKFQGVVHGSSSSGATLFFEPQEFIYLNDRIQILKSEEKIEIDKILRGLTTKIYEKYNNIMKDIKIVGHFDSLLARAKYAKNNKGIVVKPDGNYLKLVNARHPLIEKEKVVPITIDLPQDKKGLIITGPNTGGKTVTLKTISLFVFMAQKAFPILAETGTRIPNLKLFLDIGDAQNVVENLSTFSSHILRIVHALKNADENSLVIIDELGSGTDPFEGSALALSIIEELLEKNTKFIITTHLTSVKLYAMEHNEILTASMEFDIDTLKPTYKVLLNTPGASHAFEISKKLGLSDKIINRAERFLSQDHLKIENLIKSLNSKVSELEKKKEALEKLLKEYEILKENYEKKYNILKVKKIEELDDEIKSLYKEIRSAKKHLQLAMHSIKTKSENLLKKRLKILEKTQNNFKKLEDVIDELKNPSPPEELHVGMYVKLKDGTAIGKIIEQRSENKFLVDFNGLKVEIKKNKLVPTTPPTEDIFQPTIIPSKILDKNEIDLRGKTVEEALELLDKFIDDLILSDFKYGYIIHGKGTGSLASNVWNYLRKDDRVKNYRFGRPSEGGIGVTYIEV</sequence>
<keyword evidence="3 7" id="KW-0378">Hydrolase</keyword>
<proteinExistence type="inferred from homology"/>
<keyword evidence="5 7" id="KW-0694">RNA-binding</keyword>
<feature type="coiled-coil region" evidence="8">
    <location>
        <begin position="501"/>
        <end position="614"/>
    </location>
</feature>
<keyword evidence="8" id="KW-0175">Coiled coil</keyword>
<dbReference type="PANTHER" id="PTHR48466">
    <property type="entry name" value="OS10G0509000 PROTEIN-RELATED"/>
    <property type="match status" value="1"/>
</dbReference>
<organism evidence="10 11">
    <name type="scientific">Thermosipho atlanticus DSM 15807</name>
    <dbReference type="NCBI Taxonomy" id="1123380"/>
    <lineage>
        <taxon>Bacteria</taxon>
        <taxon>Thermotogati</taxon>
        <taxon>Thermotogota</taxon>
        <taxon>Thermotogae</taxon>
        <taxon>Thermotogales</taxon>
        <taxon>Fervidobacteriaceae</taxon>
        <taxon>Thermosipho</taxon>
    </lineage>
</organism>
<reference evidence="11" key="1">
    <citation type="submission" date="2016-11" db="EMBL/GenBank/DDBJ databases">
        <authorList>
            <person name="Varghese N."/>
            <person name="Submissions S."/>
        </authorList>
    </citation>
    <scope>NUCLEOTIDE SEQUENCE [LARGE SCALE GENOMIC DNA]</scope>
    <source>
        <strain evidence="11">DSM 15807</strain>
    </source>
</reference>
<dbReference type="InterPro" id="IPR036187">
    <property type="entry name" value="DNA_mismatch_repair_MutS_sf"/>
</dbReference>
<dbReference type="PIRSF" id="PIRSF005814">
    <property type="entry name" value="MutS_YshD"/>
    <property type="match status" value="1"/>
</dbReference>
<comment type="function">
    <text evidence="7">Endonuclease that is involved in the suppression of homologous recombination and thus may have a key role in the control of bacterial genetic diversity.</text>
</comment>
<dbReference type="AlphaFoldDB" id="A0A1M5SHL8"/>
<comment type="subunit">
    <text evidence="7">Homodimer. Binds to stalled ribosomes, contacting rRNA.</text>
</comment>
<dbReference type="InterPro" id="IPR002625">
    <property type="entry name" value="Smr_dom"/>
</dbReference>
<accession>A0A1M5SHL8</accession>
<dbReference type="InterPro" id="IPR000432">
    <property type="entry name" value="DNA_mismatch_repair_MutS_C"/>
</dbReference>
<name>A0A1M5SHL8_9BACT</name>
<keyword evidence="7" id="KW-0255">Endonuclease</keyword>
<dbReference type="SUPFAM" id="SSF160443">
    <property type="entry name" value="SMR domain-like"/>
    <property type="match status" value="1"/>
</dbReference>
<dbReference type="GO" id="GO:0030983">
    <property type="term" value="F:mismatched DNA binding"/>
    <property type="evidence" value="ECO:0007669"/>
    <property type="project" value="InterPro"/>
</dbReference>
<dbReference type="Gene3D" id="3.40.50.300">
    <property type="entry name" value="P-loop containing nucleotide triphosphate hydrolases"/>
    <property type="match status" value="1"/>
</dbReference>
<dbReference type="Pfam" id="PF01713">
    <property type="entry name" value="Smr"/>
    <property type="match status" value="1"/>
</dbReference>
<keyword evidence="11" id="KW-1185">Reference proteome</keyword>
<evidence type="ECO:0000256" key="3">
    <source>
        <dbReference type="ARBA" id="ARBA00022801"/>
    </source>
</evidence>
<evidence type="ECO:0000256" key="2">
    <source>
        <dbReference type="ARBA" id="ARBA00022741"/>
    </source>
</evidence>
<dbReference type="FunFam" id="3.40.50.300:FF:000830">
    <property type="entry name" value="Endonuclease MutS2"/>
    <property type="match status" value="1"/>
</dbReference>
<dbReference type="Pfam" id="PF00488">
    <property type="entry name" value="MutS_V"/>
    <property type="match status" value="1"/>
</dbReference>
<dbReference type="GO" id="GO:0045910">
    <property type="term" value="P:negative regulation of DNA recombination"/>
    <property type="evidence" value="ECO:0007669"/>
    <property type="project" value="InterPro"/>
</dbReference>
<dbReference type="STRING" id="1123380.SAMN02745199_0879"/>
<evidence type="ECO:0000256" key="5">
    <source>
        <dbReference type="ARBA" id="ARBA00022884"/>
    </source>
</evidence>
<dbReference type="GO" id="GO:0016887">
    <property type="term" value="F:ATP hydrolysis activity"/>
    <property type="evidence" value="ECO:0007669"/>
    <property type="project" value="InterPro"/>
</dbReference>
<dbReference type="GO" id="GO:0019843">
    <property type="term" value="F:rRNA binding"/>
    <property type="evidence" value="ECO:0007669"/>
    <property type="project" value="UniProtKB-UniRule"/>
</dbReference>
<evidence type="ECO:0000256" key="4">
    <source>
        <dbReference type="ARBA" id="ARBA00022840"/>
    </source>
</evidence>
<dbReference type="GO" id="GO:0006298">
    <property type="term" value="P:mismatch repair"/>
    <property type="evidence" value="ECO:0007669"/>
    <property type="project" value="InterPro"/>
</dbReference>
<dbReference type="PROSITE" id="PS00486">
    <property type="entry name" value="DNA_MISMATCH_REPAIR_2"/>
    <property type="match status" value="1"/>
</dbReference>
<dbReference type="EC" id="3.6.4.-" evidence="7"/>